<reference evidence="3" key="1">
    <citation type="submission" date="2016-11" db="EMBL/GenBank/DDBJ databases">
        <title>Dehalogenimonas formicexedens sp. nov., a chlorinated alkane respiring bacterium isolated from contaminated groundwater.</title>
        <authorList>
            <person name="Key T.A."/>
            <person name="Bowman K.S."/>
            <person name="Lee I."/>
            <person name="Chun J."/>
            <person name="Albuquerque L."/>
            <person name="da Costa M.S."/>
            <person name="Rainey F.A."/>
            <person name="Moe W.M."/>
        </authorList>
    </citation>
    <scope>NUCLEOTIDE SEQUENCE [LARGE SCALE GENOMIC DNA]</scope>
    <source>
        <strain evidence="3">NSZ-14</strain>
    </source>
</reference>
<evidence type="ECO:0000313" key="2">
    <source>
        <dbReference type="EMBL" id="APV45336.1"/>
    </source>
</evidence>
<name>A0A1P8FA43_9CHLR</name>
<dbReference type="AlphaFoldDB" id="A0A1P8FA43"/>
<protein>
    <submittedName>
        <fullName evidence="2">3'-phosphoadenosine 5'-phosphosulfate sulfotransferase (PAPS reductase)/FAD synthetase</fullName>
    </submittedName>
</protein>
<dbReference type="InterPro" id="IPR002500">
    <property type="entry name" value="PAPS_reduct_dom"/>
</dbReference>
<dbReference type="RefSeq" id="WP_145925583.1">
    <property type="nucleotide sequence ID" value="NZ_CP018258.1"/>
</dbReference>
<evidence type="ECO:0000313" key="3">
    <source>
        <dbReference type="Proteomes" id="UP000185934"/>
    </source>
</evidence>
<dbReference type="Gene3D" id="3.40.50.620">
    <property type="entry name" value="HUPs"/>
    <property type="match status" value="1"/>
</dbReference>
<evidence type="ECO:0000259" key="1">
    <source>
        <dbReference type="PROSITE" id="PS51379"/>
    </source>
</evidence>
<dbReference type="SUPFAM" id="SSF54862">
    <property type="entry name" value="4Fe-4S ferredoxins"/>
    <property type="match status" value="1"/>
</dbReference>
<dbReference type="GO" id="GO:0016740">
    <property type="term" value="F:transferase activity"/>
    <property type="evidence" value="ECO:0007669"/>
    <property type="project" value="UniProtKB-KW"/>
</dbReference>
<feature type="domain" description="4Fe-4S ferredoxin-type" evidence="1">
    <location>
        <begin position="495"/>
        <end position="524"/>
    </location>
</feature>
<dbReference type="Proteomes" id="UP000185934">
    <property type="component" value="Chromosome"/>
</dbReference>
<dbReference type="SUPFAM" id="SSF52402">
    <property type="entry name" value="Adenine nucleotide alpha hydrolases-like"/>
    <property type="match status" value="1"/>
</dbReference>
<dbReference type="InterPro" id="IPR017896">
    <property type="entry name" value="4Fe4S_Fe-S-bd"/>
</dbReference>
<keyword evidence="3" id="KW-1185">Reference proteome</keyword>
<accession>A0A1P8FA43</accession>
<dbReference type="STRING" id="1839801.Dform_02023"/>
<dbReference type="EMBL" id="CP018258">
    <property type="protein sequence ID" value="APV45336.1"/>
    <property type="molecule type" value="Genomic_DNA"/>
</dbReference>
<keyword evidence="2" id="KW-0808">Transferase</keyword>
<dbReference type="PANTHER" id="PTHR43196:SF2">
    <property type="entry name" value="PHOSPHOADENOSINE PHOSPHOSULFATE REDUCTASE"/>
    <property type="match status" value="1"/>
</dbReference>
<dbReference type="PANTHER" id="PTHR43196">
    <property type="entry name" value="SULFATE ADENYLYLTRANSFERASE SUBUNIT 2"/>
    <property type="match status" value="1"/>
</dbReference>
<dbReference type="OrthoDB" id="9772604at2"/>
<gene>
    <name evidence="2" type="ORF">Dform_02023</name>
</gene>
<proteinExistence type="predicted"/>
<dbReference type="Pfam" id="PF01507">
    <property type="entry name" value="PAPS_reduct"/>
    <property type="match status" value="1"/>
</dbReference>
<dbReference type="InterPro" id="IPR050128">
    <property type="entry name" value="Sulfate_adenylyltrnsfr_sub2"/>
</dbReference>
<organism evidence="2 3">
    <name type="scientific">Dehalogenimonas formicexedens</name>
    <dbReference type="NCBI Taxonomy" id="1839801"/>
    <lineage>
        <taxon>Bacteria</taxon>
        <taxon>Bacillati</taxon>
        <taxon>Chloroflexota</taxon>
        <taxon>Dehalococcoidia</taxon>
        <taxon>Dehalococcoidales</taxon>
        <taxon>Dehalococcoidaceae</taxon>
        <taxon>Dehalogenimonas</taxon>
    </lineage>
</organism>
<sequence>MYSYTYDCETGGILLNSSPTGFSKEPRPVYAPELDVLGFDKYWKYDNQIDRPYMWAEANTYWYRGKLVAMLKGGNLYTAPEIHLAYLCSEYKETPDGKVTQKVICDLPDKRPSFIDKKGNVFGIVKPEPNGNFLRPIDVVAMVEANRAMLEIIEQTTVKKILAIYTIYKNRLNCFHVAFSGGKDSCVLLDLVKKALPKGSFVVVFGDTGMEFPDTYEVIRKTKQQCVEDEIPFYIAKSHLNPKESWELFGPPSRVLRWCCSVHKSTPQTLKLREVTSKNDFIGLDFVGVRAQESVARSTYKYENYGAKQKGQFSHNSILEWTSAEIWLYIYTNDVLINETYKKGNGRAGCLFCPMSGGSSDYLRRSSYPAEIDIYIDLIKSTYDGDKRKTSNTESYILNGGWNARKNGRELSNNAFRCIEKITNGNLTLTITDPDSNWLEWIKTLGDLTGCNGQYSVIFESERIWFSVRANKNGYIVALPESILKEKPAFGKIFRQVFRKASYCKGCRVCETNCRNGCISFAEGKVQINDCIRCHECHAIDSGCLLFHSLRHPQGGGNSMKSLNSFADHAPKPEWLRSFFELKEAFFSEHTLGPMMFDIFRRFLKDASLNENNHFTPFAELTSQIGWETDTAQGLILINLVSENPQMEWYVNKFDIGRTYPRQRVEDMLTAVDVKPKDAKSIAKSYKRLVKTPLGTSLHWGFITDDGDLVRTKCMVSDPRVVLYGLFKFAEKCNDYKEFTLATLLNDRIDRDGISPTRIFGLDRDDMTPILLGLSAKYPNFITASFTHDLEKITLAEDKSSKDVLDLFERGYNK</sequence>
<dbReference type="PROSITE" id="PS51379">
    <property type="entry name" value="4FE4S_FER_2"/>
    <property type="match status" value="1"/>
</dbReference>
<dbReference type="InterPro" id="IPR014729">
    <property type="entry name" value="Rossmann-like_a/b/a_fold"/>
</dbReference>
<dbReference type="KEGG" id="dfo:Dform_02023"/>